<dbReference type="EMBL" id="CAJOBJ010029120">
    <property type="protein sequence ID" value="CAF4262446.1"/>
    <property type="molecule type" value="Genomic_DNA"/>
</dbReference>
<sequence>PEANLLNKISVKSTTSLIQTEDPFDIFNYDIDDEDLEKLKNEKILIKPGVISGFWSLKDALKRKVNEQSAQPKRKVNEQSAQPKRKNNNSDNNYLIRIHHLYLH</sequence>
<dbReference type="Proteomes" id="UP000681720">
    <property type="component" value="Unassembled WGS sequence"/>
</dbReference>
<dbReference type="AlphaFoldDB" id="A0A8S2T0I1"/>
<reference evidence="2" key="1">
    <citation type="submission" date="2021-02" db="EMBL/GenBank/DDBJ databases">
        <authorList>
            <person name="Nowell W R."/>
        </authorList>
    </citation>
    <scope>NUCLEOTIDE SEQUENCE</scope>
</reference>
<accession>A0A8S2T0I1</accession>
<feature type="region of interest" description="Disordered" evidence="1">
    <location>
        <begin position="66"/>
        <end position="92"/>
    </location>
</feature>
<organism evidence="2 3">
    <name type="scientific">Rotaria magnacalcarata</name>
    <dbReference type="NCBI Taxonomy" id="392030"/>
    <lineage>
        <taxon>Eukaryota</taxon>
        <taxon>Metazoa</taxon>
        <taxon>Spiralia</taxon>
        <taxon>Gnathifera</taxon>
        <taxon>Rotifera</taxon>
        <taxon>Eurotatoria</taxon>
        <taxon>Bdelloidea</taxon>
        <taxon>Philodinida</taxon>
        <taxon>Philodinidae</taxon>
        <taxon>Rotaria</taxon>
    </lineage>
</organism>
<protein>
    <submittedName>
        <fullName evidence="2">Uncharacterized protein</fullName>
    </submittedName>
</protein>
<comment type="caution">
    <text evidence="2">The sequence shown here is derived from an EMBL/GenBank/DDBJ whole genome shotgun (WGS) entry which is preliminary data.</text>
</comment>
<feature type="non-terminal residue" evidence="2">
    <location>
        <position position="1"/>
    </location>
</feature>
<evidence type="ECO:0000256" key="1">
    <source>
        <dbReference type="SAM" id="MobiDB-lite"/>
    </source>
</evidence>
<gene>
    <name evidence="2" type="ORF">GIL414_LOCUS24179</name>
</gene>
<proteinExistence type="predicted"/>
<evidence type="ECO:0000313" key="3">
    <source>
        <dbReference type="Proteomes" id="UP000681720"/>
    </source>
</evidence>
<evidence type="ECO:0000313" key="2">
    <source>
        <dbReference type="EMBL" id="CAF4262446.1"/>
    </source>
</evidence>
<name>A0A8S2T0I1_9BILA</name>